<dbReference type="Pfam" id="PF04212">
    <property type="entry name" value="MIT"/>
    <property type="match status" value="1"/>
</dbReference>
<evidence type="ECO:0000259" key="3">
    <source>
        <dbReference type="Pfam" id="PF08676"/>
    </source>
</evidence>
<dbReference type="SUPFAM" id="SSF118116">
    <property type="entry name" value="DNA mismatch repair protein MutL"/>
    <property type="match status" value="1"/>
</dbReference>
<sequence length="620" mass="69607">MSLEKLINEASIYAKKAVLLDTQQKYGEACKSYSKCIEIMEKAIISHSDKNSPQIQSMKHSIPSYKARVELLLKEQSRLSLSPSMIFPVDDYHRIDDETREISSKGYDIVKESEVKSSIPKHPKKLPTKPHKSQSRPFKTQSKSVEKRDQGFFSKLFSKKTTSSSGFKIPTFDLEFEEFPFLKRVAIKTSHDSSPLQPSVPILPPFSSSLDVLRLLSSSISHPHTSSHGVFLCDGLFIPSGTWRASAKIVQLQHKITALEKLSSHLHRAGLAVERHIIPLTAQLREEKKQQEMHKETLGTSSVVPKSELSEVMRSSMVAINKILTLFNANILPEVSKIFGSGRALRKETEDRKIREARSRQDSISESDDALYTMQPSSVSMTKISRAKVKFSSLVNKFRGSSSLSKLQEYYRCIVRVSEESEWCEGAWRECEKAWLFCGCLKKERSSEPKIDPFSVITSSDVDNEYVLGGHTIDDDSVITLSSAYAPSLSSPSLPPDSIPPCVDSVGILREPLCLHIHAQFNCSFIVCSVHDCLYFVDQHAADEAFNFEDLCARITHPRKMHIQTLVVPICVPMSMSDEVVALEWLGTLEPDKCSDGKKESLLPPQPHEVQNPFSLLGFD</sequence>
<dbReference type="EMBL" id="BQXS01011446">
    <property type="protein sequence ID" value="GKT37311.1"/>
    <property type="molecule type" value="Genomic_DNA"/>
</dbReference>
<dbReference type="InterPro" id="IPR036181">
    <property type="entry name" value="MIT_dom_sf"/>
</dbReference>
<reference evidence="4" key="1">
    <citation type="submission" date="2022-03" db="EMBL/GenBank/DDBJ databases">
        <title>Draft genome sequence of Aduncisulcus paluster, a free-living microaerophilic Fornicata.</title>
        <authorList>
            <person name="Yuyama I."/>
            <person name="Kume K."/>
            <person name="Tamura T."/>
            <person name="Inagaki Y."/>
            <person name="Hashimoto T."/>
        </authorList>
    </citation>
    <scope>NUCLEOTIDE SEQUENCE</scope>
    <source>
        <strain evidence="4">NY0171</strain>
    </source>
</reference>
<evidence type="ECO:0000256" key="1">
    <source>
        <dbReference type="SAM" id="MobiDB-lite"/>
    </source>
</evidence>
<dbReference type="InterPro" id="IPR042120">
    <property type="entry name" value="MutL_C_dimsub"/>
</dbReference>
<evidence type="ECO:0000313" key="5">
    <source>
        <dbReference type="Proteomes" id="UP001057375"/>
    </source>
</evidence>
<feature type="domain" description="MIT" evidence="2">
    <location>
        <begin position="8"/>
        <end position="72"/>
    </location>
</feature>
<evidence type="ECO:0000259" key="2">
    <source>
        <dbReference type="Pfam" id="PF04212"/>
    </source>
</evidence>
<feature type="non-terminal residue" evidence="4">
    <location>
        <position position="620"/>
    </location>
</feature>
<protein>
    <submittedName>
        <fullName evidence="4">DNA mismatch repair protein MutL/Mlh/Pms like protein</fullName>
    </submittedName>
</protein>
<dbReference type="InterPro" id="IPR014790">
    <property type="entry name" value="MutL_C"/>
</dbReference>
<feature type="region of interest" description="Disordered" evidence="1">
    <location>
        <begin position="113"/>
        <end position="147"/>
    </location>
</feature>
<feature type="domain" description="MutL C-terminal dimerisation" evidence="3">
    <location>
        <begin position="519"/>
        <end position="583"/>
    </location>
</feature>
<organism evidence="4 5">
    <name type="scientific">Aduncisulcus paluster</name>
    <dbReference type="NCBI Taxonomy" id="2918883"/>
    <lineage>
        <taxon>Eukaryota</taxon>
        <taxon>Metamonada</taxon>
        <taxon>Carpediemonas-like organisms</taxon>
        <taxon>Aduncisulcus</taxon>
    </lineage>
</organism>
<name>A0ABQ5KZ27_9EUKA</name>
<comment type="caution">
    <text evidence="4">The sequence shown here is derived from an EMBL/GenBank/DDBJ whole genome shotgun (WGS) entry which is preliminary data.</text>
</comment>
<evidence type="ECO:0000313" key="4">
    <source>
        <dbReference type="EMBL" id="GKT37311.1"/>
    </source>
</evidence>
<dbReference type="InterPro" id="IPR007330">
    <property type="entry name" value="MIT_dom"/>
</dbReference>
<dbReference type="Gene3D" id="1.20.58.80">
    <property type="entry name" value="Phosphotransferase system, lactose/cellobiose-type IIA subunit"/>
    <property type="match status" value="1"/>
</dbReference>
<dbReference type="InterPro" id="IPR037198">
    <property type="entry name" value="MutL_C_sf"/>
</dbReference>
<dbReference type="Gene3D" id="3.30.1540.20">
    <property type="entry name" value="MutL, C-terminal domain, dimerisation subdomain"/>
    <property type="match status" value="1"/>
</dbReference>
<feature type="compositionally biased region" description="Basic residues" evidence="1">
    <location>
        <begin position="119"/>
        <end position="134"/>
    </location>
</feature>
<accession>A0ABQ5KZ27</accession>
<dbReference type="Pfam" id="PF08676">
    <property type="entry name" value="MutL_C"/>
    <property type="match status" value="1"/>
</dbReference>
<dbReference type="SUPFAM" id="SSF116846">
    <property type="entry name" value="MIT domain"/>
    <property type="match status" value="1"/>
</dbReference>
<feature type="region of interest" description="Disordered" evidence="1">
    <location>
        <begin position="596"/>
        <end position="620"/>
    </location>
</feature>
<keyword evidence="5" id="KW-1185">Reference proteome</keyword>
<proteinExistence type="predicted"/>
<dbReference type="Proteomes" id="UP001057375">
    <property type="component" value="Unassembled WGS sequence"/>
</dbReference>
<gene>
    <name evidence="4" type="ORF">ADUPG1_010123</name>
</gene>